<evidence type="ECO:0000256" key="3">
    <source>
        <dbReference type="ARBA" id="ARBA00023125"/>
    </source>
</evidence>
<evidence type="ECO:0000256" key="1">
    <source>
        <dbReference type="ARBA" id="ARBA00009437"/>
    </source>
</evidence>
<sequence length="112" mass="13150">MLVYYREAAPEIYDAITLLCQKAKFSPRIVDTPRSWQSLLTMVEAEEGIALIPHCVQYLRSNDIVFRRLRESACHVDALIVWRSKGLTRVQQSFLDLIRSRRTEFQKHINKT</sequence>
<organism evidence="6 7">
    <name type="scientific">Acidicapsa dinghuensis</name>
    <dbReference type="NCBI Taxonomy" id="2218256"/>
    <lineage>
        <taxon>Bacteria</taxon>
        <taxon>Pseudomonadati</taxon>
        <taxon>Acidobacteriota</taxon>
        <taxon>Terriglobia</taxon>
        <taxon>Terriglobales</taxon>
        <taxon>Acidobacteriaceae</taxon>
        <taxon>Acidicapsa</taxon>
    </lineage>
</organism>
<accession>A0ABW1EHM1</accession>
<gene>
    <name evidence="6" type="ORF">ACFPT7_14460</name>
</gene>
<comment type="caution">
    <text evidence="6">The sequence shown here is derived from an EMBL/GenBank/DDBJ whole genome shotgun (WGS) entry which is preliminary data.</text>
</comment>
<keyword evidence="3" id="KW-0238">DNA-binding</keyword>
<evidence type="ECO:0000313" key="6">
    <source>
        <dbReference type="EMBL" id="MFC5863505.1"/>
    </source>
</evidence>
<reference evidence="7" key="1">
    <citation type="journal article" date="2019" name="Int. J. Syst. Evol. Microbiol.">
        <title>The Global Catalogue of Microorganisms (GCM) 10K type strain sequencing project: providing services to taxonomists for standard genome sequencing and annotation.</title>
        <authorList>
            <consortium name="The Broad Institute Genomics Platform"/>
            <consortium name="The Broad Institute Genome Sequencing Center for Infectious Disease"/>
            <person name="Wu L."/>
            <person name="Ma J."/>
        </authorList>
    </citation>
    <scope>NUCLEOTIDE SEQUENCE [LARGE SCALE GENOMIC DNA]</scope>
    <source>
        <strain evidence="7">JCM 4087</strain>
    </source>
</reference>
<dbReference type="RefSeq" id="WP_377819680.1">
    <property type="nucleotide sequence ID" value="NZ_JAGSYH010000005.1"/>
</dbReference>
<protein>
    <submittedName>
        <fullName evidence="6">LysR substrate-binding domain-containing protein</fullName>
    </submittedName>
</protein>
<dbReference type="SUPFAM" id="SSF53850">
    <property type="entry name" value="Periplasmic binding protein-like II"/>
    <property type="match status" value="1"/>
</dbReference>
<proteinExistence type="inferred from homology"/>
<dbReference type="Gene3D" id="3.40.190.10">
    <property type="entry name" value="Periplasmic binding protein-like II"/>
    <property type="match status" value="2"/>
</dbReference>
<name>A0ABW1EHM1_9BACT</name>
<feature type="domain" description="LysR substrate-binding" evidence="5">
    <location>
        <begin position="5"/>
        <end position="101"/>
    </location>
</feature>
<dbReference type="EMBL" id="JBHSPH010000005">
    <property type="protein sequence ID" value="MFC5863505.1"/>
    <property type="molecule type" value="Genomic_DNA"/>
</dbReference>
<comment type="similarity">
    <text evidence="1">Belongs to the LysR transcriptional regulatory family.</text>
</comment>
<dbReference type="Pfam" id="PF03466">
    <property type="entry name" value="LysR_substrate"/>
    <property type="match status" value="1"/>
</dbReference>
<evidence type="ECO:0000256" key="2">
    <source>
        <dbReference type="ARBA" id="ARBA00023015"/>
    </source>
</evidence>
<keyword evidence="7" id="KW-1185">Reference proteome</keyword>
<evidence type="ECO:0000259" key="5">
    <source>
        <dbReference type="Pfam" id="PF03466"/>
    </source>
</evidence>
<evidence type="ECO:0000313" key="7">
    <source>
        <dbReference type="Proteomes" id="UP001596091"/>
    </source>
</evidence>
<dbReference type="PANTHER" id="PTHR30346:SF0">
    <property type="entry name" value="HCA OPERON TRANSCRIPTIONAL ACTIVATOR HCAR"/>
    <property type="match status" value="1"/>
</dbReference>
<dbReference type="PANTHER" id="PTHR30346">
    <property type="entry name" value="TRANSCRIPTIONAL DUAL REGULATOR HCAR-RELATED"/>
    <property type="match status" value="1"/>
</dbReference>
<dbReference type="InterPro" id="IPR005119">
    <property type="entry name" value="LysR_subst-bd"/>
</dbReference>
<keyword evidence="4" id="KW-0804">Transcription</keyword>
<evidence type="ECO:0000256" key="4">
    <source>
        <dbReference type="ARBA" id="ARBA00023163"/>
    </source>
</evidence>
<keyword evidence="2" id="KW-0805">Transcription regulation</keyword>
<dbReference type="Proteomes" id="UP001596091">
    <property type="component" value="Unassembled WGS sequence"/>
</dbReference>